<protein>
    <recommendedName>
        <fullName evidence="5">N-acetyltransferase domain-containing protein</fullName>
    </recommendedName>
</protein>
<dbReference type="VEuPathDB" id="FungiDB:PV07_09385"/>
<proteinExistence type="inferred from homology"/>
<gene>
    <name evidence="6" type="ORF">PV07_09385</name>
</gene>
<comment type="similarity">
    <text evidence="1">Belongs to the acetyltransferase family. GNAT subfamily.</text>
</comment>
<evidence type="ECO:0000313" key="7">
    <source>
        <dbReference type="Proteomes" id="UP000054466"/>
    </source>
</evidence>
<organism evidence="6 7">
    <name type="scientific">Cladophialophora immunda</name>
    <dbReference type="NCBI Taxonomy" id="569365"/>
    <lineage>
        <taxon>Eukaryota</taxon>
        <taxon>Fungi</taxon>
        <taxon>Dikarya</taxon>
        <taxon>Ascomycota</taxon>
        <taxon>Pezizomycotina</taxon>
        <taxon>Eurotiomycetes</taxon>
        <taxon>Chaetothyriomycetidae</taxon>
        <taxon>Chaetothyriales</taxon>
        <taxon>Herpotrichiellaceae</taxon>
        <taxon>Cladophialophora</taxon>
    </lineage>
</organism>
<dbReference type="OrthoDB" id="5043642at2759"/>
<sequence>MRINEHTCVSTTKVVLVPYSTHHVPKYHGWMKDPDIQEATASEPLTLEEEYAMQRSWRDDADKLTFIICRPHHRDGVGRREQQSHAQAEEGKDPLDRQYRCEIDAMIGDVNLFISTADDDSGHGGEILVGELELMIAEAAHQRQGYGRAALLAFLKYIVHYESEILAEFQQAAGDNHDAQHHRGPVAAAPTLDSDRHRFDHLSVKIGRTNSRSMALFESLAFRKTSEAPSYFGEYELRLSRAGLGDLIVHVEADDPAAARRGLLTGYCEAGYACC</sequence>
<evidence type="ECO:0000256" key="3">
    <source>
        <dbReference type="ARBA" id="ARBA00023315"/>
    </source>
</evidence>
<accession>A0A0D2CRN9</accession>
<evidence type="ECO:0000313" key="6">
    <source>
        <dbReference type="EMBL" id="KIW26274.1"/>
    </source>
</evidence>
<dbReference type="InterPro" id="IPR016181">
    <property type="entry name" value="Acyl_CoA_acyltransferase"/>
</dbReference>
<dbReference type="EMBL" id="KN847044">
    <property type="protein sequence ID" value="KIW26274.1"/>
    <property type="molecule type" value="Genomic_DNA"/>
</dbReference>
<dbReference type="PANTHER" id="PTHR13256">
    <property type="entry name" value="N-ACETYLTRANSFERASE 9"/>
    <property type="match status" value="1"/>
</dbReference>
<dbReference type="SUPFAM" id="SSF55729">
    <property type="entry name" value="Acyl-CoA N-acyltransferases (Nat)"/>
    <property type="match status" value="1"/>
</dbReference>
<name>A0A0D2CRN9_9EURO</name>
<keyword evidence="2" id="KW-0808">Transferase</keyword>
<feature type="region of interest" description="Disordered" evidence="4">
    <location>
        <begin position="75"/>
        <end position="95"/>
    </location>
</feature>
<dbReference type="Gene3D" id="3.40.630.30">
    <property type="match status" value="1"/>
</dbReference>
<dbReference type="GO" id="GO:0008080">
    <property type="term" value="F:N-acetyltransferase activity"/>
    <property type="evidence" value="ECO:0007669"/>
    <property type="project" value="InterPro"/>
</dbReference>
<keyword evidence="3" id="KW-0012">Acyltransferase</keyword>
<evidence type="ECO:0000256" key="2">
    <source>
        <dbReference type="ARBA" id="ARBA00022679"/>
    </source>
</evidence>
<dbReference type="InterPro" id="IPR039135">
    <property type="entry name" value="NAT9-like"/>
</dbReference>
<evidence type="ECO:0000256" key="4">
    <source>
        <dbReference type="SAM" id="MobiDB-lite"/>
    </source>
</evidence>
<dbReference type="RefSeq" id="XP_016246490.1">
    <property type="nucleotide sequence ID" value="XM_016396634.1"/>
</dbReference>
<reference evidence="6 7" key="1">
    <citation type="submission" date="2015-01" db="EMBL/GenBank/DDBJ databases">
        <title>The Genome Sequence of Cladophialophora immunda CBS83496.</title>
        <authorList>
            <consortium name="The Broad Institute Genomics Platform"/>
            <person name="Cuomo C."/>
            <person name="de Hoog S."/>
            <person name="Gorbushina A."/>
            <person name="Stielow B."/>
            <person name="Teixiera M."/>
            <person name="Abouelleil A."/>
            <person name="Chapman S.B."/>
            <person name="Priest M."/>
            <person name="Young S.K."/>
            <person name="Wortman J."/>
            <person name="Nusbaum C."/>
            <person name="Birren B."/>
        </authorList>
    </citation>
    <scope>NUCLEOTIDE SEQUENCE [LARGE SCALE GENOMIC DNA]</scope>
    <source>
        <strain evidence="6 7">CBS 83496</strain>
    </source>
</reference>
<evidence type="ECO:0000259" key="5">
    <source>
        <dbReference type="Pfam" id="PF13302"/>
    </source>
</evidence>
<dbReference type="GeneID" id="27348579"/>
<dbReference type="HOGENOM" id="CLU_073102_0_0_1"/>
<dbReference type="Proteomes" id="UP000054466">
    <property type="component" value="Unassembled WGS sequence"/>
</dbReference>
<feature type="domain" description="N-acetyltransferase" evidence="5">
    <location>
        <begin position="14"/>
        <end position="222"/>
    </location>
</feature>
<dbReference type="Pfam" id="PF13302">
    <property type="entry name" value="Acetyltransf_3"/>
    <property type="match status" value="1"/>
</dbReference>
<dbReference type="AlphaFoldDB" id="A0A0D2CRN9"/>
<dbReference type="PANTHER" id="PTHR13256:SF16">
    <property type="entry name" value="ALPHA_BETA-TUBULIN-N-ACETYLTRANSFERASE 9"/>
    <property type="match status" value="1"/>
</dbReference>
<keyword evidence="7" id="KW-1185">Reference proteome</keyword>
<dbReference type="InterPro" id="IPR000182">
    <property type="entry name" value="GNAT_dom"/>
</dbReference>
<evidence type="ECO:0000256" key="1">
    <source>
        <dbReference type="ARBA" id="ARBA00009342"/>
    </source>
</evidence>
<dbReference type="STRING" id="569365.A0A0D2CRN9"/>